<gene>
    <name evidence="8" type="ORF">PV08_09054</name>
</gene>
<evidence type="ECO:0000313" key="8">
    <source>
        <dbReference type="EMBL" id="KIW11782.1"/>
    </source>
</evidence>
<organism evidence="8 9">
    <name type="scientific">Exophiala spinifera</name>
    <dbReference type="NCBI Taxonomy" id="91928"/>
    <lineage>
        <taxon>Eukaryota</taxon>
        <taxon>Fungi</taxon>
        <taxon>Dikarya</taxon>
        <taxon>Ascomycota</taxon>
        <taxon>Pezizomycotina</taxon>
        <taxon>Eurotiomycetes</taxon>
        <taxon>Chaetothyriomycetidae</taxon>
        <taxon>Chaetothyriales</taxon>
        <taxon>Herpotrichiellaceae</taxon>
        <taxon>Exophiala</taxon>
    </lineage>
</organism>
<dbReference type="InterPro" id="IPR051952">
    <property type="entry name" value="Golgi-autophagy_related"/>
</dbReference>
<dbReference type="SUPFAM" id="SSF90257">
    <property type="entry name" value="Myosin rod fragments"/>
    <property type="match status" value="1"/>
</dbReference>
<comment type="subcellular location">
    <subcellularLocation>
        <location evidence="2">Cytoplasm</location>
    </subcellularLocation>
    <subcellularLocation>
        <location evidence="1">Endomembrane system</location>
        <topology evidence="1">Peripheral membrane protein</topology>
    </subcellularLocation>
</comment>
<dbReference type="AlphaFoldDB" id="A0A0D1ZFK6"/>
<feature type="compositionally biased region" description="Polar residues" evidence="6">
    <location>
        <begin position="275"/>
        <end position="293"/>
    </location>
</feature>
<feature type="region of interest" description="Disordered" evidence="6">
    <location>
        <begin position="593"/>
        <end position="665"/>
    </location>
</feature>
<feature type="compositionally biased region" description="Basic residues" evidence="6">
    <location>
        <begin position="620"/>
        <end position="631"/>
    </location>
</feature>
<feature type="compositionally biased region" description="Low complexity" evidence="6">
    <location>
        <begin position="302"/>
        <end position="317"/>
    </location>
</feature>
<dbReference type="Proteomes" id="UP000053328">
    <property type="component" value="Unassembled WGS sequence"/>
</dbReference>
<dbReference type="EMBL" id="KN847498">
    <property type="protein sequence ID" value="KIW11782.1"/>
    <property type="molecule type" value="Genomic_DNA"/>
</dbReference>
<evidence type="ECO:0000313" key="9">
    <source>
        <dbReference type="Proteomes" id="UP000053328"/>
    </source>
</evidence>
<feature type="compositionally biased region" description="Basic and acidic residues" evidence="6">
    <location>
        <begin position="238"/>
        <end position="254"/>
    </location>
</feature>
<accession>A0A0D1ZFK6</accession>
<feature type="region of interest" description="Disordered" evidence="6">
    <location>
        <begin position="238"/>
        <end position="332"/>
    </location>
</feature>
<dbReference type="Gene3D" id="1.10.287.1490">
    <property type="match status" value="2"/>
</dbReference>
<feature type="region of interest" description="Disordered" evidence="6">
    <location>
        <begin position="1160"/>
        <end position="1229"/>
    </location>
</feature>
<feature type="compositionally biased region" description="Basic and acidic residues" evidence="6">
    <location>
        <begin position="1086"/>
        <end position="1095"/>
    </location>
</feature>
<dbReference type="PANTHER" id="PTHR23157:SF25">
    <property type="entry name" value="GRIP AND COILED-COIL DOMAIN-CONTAINING PROTEIN 1"/>
    <property type="match status" value="1"/>
</dbReference>
<dbReference type="HOGENOM" id="CLU_002906_0_0_1"/>
<dbReference type="Pfam" id="PF01465">
    <property type="entry name" value="GRIP"/>
    <property type="match status" value="1"/>
</dbReference>
<evidence type="ECO:0000256" key="3">
    <source>
        <dbReference type="ARBA" id="ARBA00022490"/>
    </source>
</evidence>
<feature type="compositionally biased region" description="Polar residues" evidence="6">
    <location>
        <begin position="1211"/>
        <end position="1220"/>
    </location>
</feature>
<dbReference type="GO" id="GO:0005794">
    <property type="term" value="C:Golgi apparatus"/>
    <property type="evidence" value="ECO:0007669"/>
    <property type="project" value="TreeGrafter"/>
</dbReference>
<keyword evidence="3" id="KW-0963">Cytoplasm</keyword>
<feature type="compositionally biased region" description="Low complexity" evidence="6">
    <location>
        <begin position="602"/>
        <end position="619"/>
    </location>
</feature>
<dbReference type="InterPro" id="IPR000237">
    <property type="entry name" value="GRIP_dom"/>
</dbReference>
<feature type="compositionally biased region" description="Basic and acidic residues" evidence="6">
    <location>
        <begin position="7"/>
        <end position="19"/>
    </location>
</feature>
<feature type="region of interest" description="Disordered" evidence="6">
    <location>
        <begin position="1"/>
        <end position="152"/>
    </location>
</feature>
<feature type="compositionally biased region" description="Polar residues" evidence="6">
    <location>
        <begin position="419"/>
        <end position="436"/>
    </location>
</feature>
<dbReference type="OrthoDB" id="1926336at2759"/>
<evidence type="ECO:0000256" key="4">
    <source>
        <dbReference type="ARBA" id="ARBA00023054"/>
    </source>
</evidence>
<feature type="region of interest" description="Disordered" evidence="6">
    <location>
        <begin position="414"/>
        <end position="436"/>
    </location>
</feature>
<keyword evidence="4" id="KW-0175">Coiled coil</keyword>
<dbReference type="GeneID" id="27336137"/>
<keyword evidence="9" id="KW-1185">Reference proteome</keyword>
<feature type="compositionally biased region" description="Polar residues" evidence="6">
    <location>
        <begin position="42"/>
        <end position="55"/>
    </location>
</feature>
<feature type="compositionally biased region" description="Basic and acidic residues" evidence="6">
    <location>
        <begin position="882"/>
        <end position="905"/>
    </location>
</feature>
<feature type="compositionally biased region" description="Basic and acidic residues" evidence="6">
    <location>
        <begin position="88"/>
        <end position="99"/>
    </location>
</feature>
<evidence type="ECO:0000256" key="5">
    <source>
        <dbReference type="ARBA" id="ARBA00023136"/>
    </source>
</evidence>
<feature type="compositionally biased region" description="Low complexity" evidence="6">
    <location>
        <begin position="1190"/>
        <end position="1203"/>
    </location>
</feature>
<name>A0A0D1ZFK6_9EURO</name>
<dbReference type="SMART" id="SM00755">
    <property type="entry name" value="Grip"/>
    <property type="match status" value="1"/>
</dbReference>
<evidence type="ECO:0000256" key="2">
    <source>
        <dbReference type="ARBA" id="ARBA00004496"/>
    </source>
</evidence>
<feature type="region of interest" description="Disordered" evidence="6">
    <location>
        <begin position="1086"/>
        <end position="1109"/>
    </location>
</feature>
<feature type="compositionally biased region" description="Low complexity" evidence="6">
    <location>
        <begin position="20"/>
        <end position="32"/>
    </location>
</feature>
<reference evidence="8 9" key="1">
    <citation type="submission" date="2015-01" db="EMBL/GenBank/DDBJ databases">
        <title>The Genome Sequence of Exophiala spinifera CBS89968.</title>
        <authorList>
            <consortium name="The Broad Institute Genomics Platform"/>
            <person name="Cuomo C."/>
            <person name="de Hoog S."/>
            <person name="Gorbushina A."/>
            <person name="Stielow B."/>
            <person name="Teixiera M."/>
            <person name="Abouelleil A."/>
            <person name="Chapman S.B."/>
            <person name="Priest M."/>
            <person name="Young S.K."/>
            <person name="Wortman J."/>
            <person name="Nusbaum C."/>
            <person name="Birren B."/>
        </authorList>
    </citation>
    <scope>NUCLEOTIDE SEQUENCE [LARGE SCALE GENOMIC DNA]</scope>
    <source>
        <strain evidence="8 9">CBS 89968</strain>
    </source>
</reference>
<dbReference type="PROSITE" id="PS50913">
    <property type="entry name" value="GRIP"/>
    <property type="match status" value="1"/>
</dbReference>
<dbReference type="RefSeq" id="XP_016231998.1">
    <property type="nucleotide sequence ID" value="XM_016383375.1"/>
</dbReference>
<feature type="region of interest" description="Disordered" evidence="6">
    <location>
        <begin position="882"/>
        <end position="907"/>
    </location>
</feature>
<proteinExistence type="predicted"/>
<evidence type="ECO:0000256" key="1">
    <source>
        <dbReference type="ARBA" id="ARBA00004184"/>
    </source>
</evidence>
<evidence type="ECO:0000256" key="6">
    <source>
        <dbReference type="SAM" id="MobiDB-lite"/>
    </source>
</evidence>
<sequence>MFQRLKGAIDRGIAEEQARQRQAATSAQPARTPQRRRPQAQNGVSQRSGSRQRTSIDAPIEKGPDPSQFEADFAIGDDESTEPPSRVDTPKAEARKEEVQQTEGGAEPATPDDGQQEKKQTGELATQKSERPQPDSNGSIPSPLRPHELPTEVRVKLRKLDRMESKYAELLKAYKIAHSRIQAVDSFESSLRENTPLTSINDPDALVEYLNQINLKSDMVLDELKRVTTDRDEYKKKFHAAEEETAKLRTEITELKTNTAAESHKQEDSKESEKPVSNVTLATGDAVSSSKANTDLDPDAKSPGSSSSRIASFSLFSPRSKAASPPARDTSEDIFSYESEHFKLESELQERHGEVEDLQKQVSNLRNDLKVARESTESMVQSLETATRELHSLREAKDKFDETKSKLQKKLEELESKATSEAGTTENLQNEINELQAQRTEASKRIELLEAQIGDLEARNTTLKEQIESSKTDVNSLNEKLAQKDAVVKDLEDALAAHKSAERQEASQQKNDKTTEKKLATMQGIMESLRSQLGSAETTITEMKSELQKNQEEFSKRPSTKVFGFLDDSQNSKLDTLHTREDVVNYLAENFGLHKSPSKTLPPEVAVPSPAPSEPATSASKKKNKKKKKGKGQAAVGEDAEPDVPVKVSENLAEVEDNTVESRSVPQVDISRLEEEITALKGELSVKTQTIERLSKQLKDQEALQEEIETLRDDLLHQGEEHVEARDSLKEAQKQKQELQEAMDKLEKELLEARKAASRGVDSEKAHKEVAQQFDELKDRCSNLEKDLAASEQLAAARFKDISDLKELLAKAQPELRSLRTEVAELRSAKDDLKNKTGELKRLEARHEDIKAELKGLSKRLGDKDSEIKELQRKVEQETNGRIKLEKEMEKTEADLRSAEYKRQEAATLSDGLNKDLSKAKEESTSLRAKLRDLEEQLSTQSREATGLKEELSLKTALHSSAQSLVQSLRDQTHELNMQAREAATRADNLEEELAEAQRMLSERTREGQTMRMLLDQAESGTESRIREMKERMDAAIEERDRVEDEASVSSRRMMREVEDARSKVRDAQRALKVLENEKEELEVRQREWKRRTDELEQTSSRASKEVEEVRSAMTGLREALDESERQVRELDRQRFDLRKSVDEFRERVEKLTKANKNLTEELKVAQQPGPKGLRASNRAGTGLESGAQSSRTSIDSSSARSPAPKERILSRSTSRSETPSGGVGVGGGGMSQGTVDYVYLKNVLLQFLEQKDKGHQRQLIPVLGMLLHFDR</sequence>
<feature type="compositionally biased region" description="Basic and acidic residues" evidence="6">
    <location>
        <begin position="262"/>
        <end position="274"/>
    </location>
</feature>
<dbReference type="PANTHER" id="PTHR23157">
    <property type="entry name" value="GRIP AND COILED-COIL DOMAIN-CONTAINING PROTEIN 1"/>
    <property type="match status" value="1"/>
</dbReference>
<protein>
    <recommendedName>
        <fullName evidence="7">GRIP domain-containing protein</fullName>
    </recommendedName>
</protein>
<dbReference type="VEuPathDB" id="FungiDB:PV08_09054"/>
<evidence type="ECO:0000259" key="7">
    <source>
        <dbReference type="PROSITE" id="PS50913"/>
    </source>
</evidence>
<feature type="domain" description="GRIP" evidence="7">
    <location>
        <begin position="1231"/>
        <end position="1272"/>
    </location>
</feature>
<keyword evidence="5" id="KW-0472">Membrane</keyword>
<dbReference type="STRING" id="91928.A0A0D1ZFK6"/>